<feature type="region of interest" description="Disordered" evidence="1">
    <location>
        <begin position="29"/>
        <end position="48"/>
    </location>
</feature>
<organism evidence="2 3">
    <name type="scientific">Helicobacter pylori</name>
    <name type="common">Campylobacter pylori</name>
    <dbReference type="NCBI Taxonomy" id="210"/>
    <lineage>
        <taxon>Bacteria</taxon>
        <taxon>Pseudomonadati</taxon>
        <taxon>Campylobacterota</taxon>
        <taxon>Epsilonproteobacteria</taxon>
        <taxon>Campylobacterales</taxon>
        <taxon>Helicobacteraceae</taxon>
        <taxon>Helicobacter</taxon>
    </lineage>
</organism>
<comment type="caution">
    <text evidence="2">The sequence shown here is derived from an EMBL/GenBank/DDBJ whole genome shotgun (WGS) entry which is preliminary data.</text>
</comment>
<evidence type="ECO:0000256" key="1">
    <source>
        <dbReference type="SAM" id="MobiDB-lite"/>
    </source>
</evidence>
<feature type="compositionally biased region" description="Basic and acidic residues" evidence="1">
    <location>
        <begin position="29"/>
        <end position="46"/>
    </location>
</feature>
<dbReference type="AlphaFoldDB" id="A0A7Z6SSK6"/>
<dbReference type="Proteomes" id="UP000272192">
    <property type="component" value="Unassembled WGS sequence"/>
</dbReference>
<name>A0A7Z6SSK6_HELPX</name>
<gene>
    <name evidence="2" type="ORF">DB721_04065</name>
</gene>
<proteinExistence type="predicted"/>
<protein>
    <submittedName>
        <fullName evidence="2">Uncharacterized protein</fullName>
    </submittedName>
</protein>
<sequence>MNDKRFRKYCSFSIFLSLLGTFELEAKEEEKEEKKTERNKNKEKNAQHTLGKVTTQAAKIFNYKRVKPYTLW</sequence>
<reference evidence="2 3" key="1">
    <citation type="submission" date="2018-04" db="EMBL/GenBank/DDBJ databases">
        <title>Complete genome sequences of Helicobacter pylori.</title>
        <authorList>
            <person name="Palau M."/>
            <person name="Minana-Galbis D."/>
        </authorList>
    </citation>
    <scope>NUCLEOTIDE SEQUENCE [LARGE SCALE GENOMIC DNA]</scope>
    <source>
        <strain evidence="2 3">B518</strain>
    </source>
</reference>
<evidence type="ECO:0000313" key="3">
    <source>
        <dbReference type="Proteomes" id="UP000272192"/>
    </source>
</evidence>
<accession>A0A7Z6SSK6</accession>
<evidence type="ECO:0000313" key="2">
    <source>
        <dbReference type="EMBL" id="RKU94927.1"/>
    </source>
</evidence>
<dbReference type="EMBL" id="QELB01000076">
    <property type="protein sequence ID" value="RKU94927.1"/>
    <property type="molecule type" value="Genomic_DNA"/>
</dbReference>